<protein>
    <recommendedName>
        <fullName evidence="3">Periplasmic/secreted protein</fullName>
    </recommendedName>
</protein>
<evidence type="ECO:0008006" key="3">
    <source>
        <dbReference type="Google" id="ProtNLM"/>
    </source>
</evidence>
<accession>G7W7H7</accession>
<organism evidence="1 2">
    <name type="scientific">Desulfosporosinus orientis (strain ATCC 19365 / DSM 765 / NCIMB 8382 / VKM B-1628 / Singapore I)</name>
    <name type="common">Desulfotomaculum orientis</name>
    <dbReference type="NCBI Taxonomy" id="768706"/>
    <lineage>
        <taxon>Bacteria</taxon>
        <taxon>Bacillati</taxon>
        <taxon>Bacillota</taxon>
        <taxon>Clostridia</taxon>
        <taxon>Eubacteriales</taxon>
        <taxon>Desulfitobacteriaceae</taxon>
        <taxon>Desulfosporosinus</taxon>
    </lineage>
</organism>
<reference evidence="1 2" key="2">
    <citation type="journal article" date="2012" name="J. Bacteriol.">
        <title>Complete genome sequences of Desulfosporosinus orientis DSM765T, Desulfosporosinus youngiae DSM17734T, Desulfosporosinus meridiei DSM13257T, and Desulfosporosinus acidiphilus DSM22704T.</title>
        <authorList>
            <person name="Pester M."/>
            <person name="Brambilla E."/>
            <person name="Alazard D."/>
            <person name="Rattei T."/>
            <person name="Weinmaier T."/>
            <person name="Han J."/>
            <person name="Lucas S."/>
            <person name="Lapidus A."/>
            <person name="Cheng J.F."/>
            <person name="Goodwin L."/>
            <person name="Pitluck S."/>
            <person name="Peters L."/>
            <person name="Ovchinnikova G."/>
            <person name="Teshima H."/>
            <person name="Detter J.C."/>
            <person name="Han C.S."/>
            <person name="Tapia R."/>
            <person name="Land M.L."/>
            <person name="Hauser L."/>
            <person name="Kyrpides N.C."/>
            <person name="Ivanova N.N."/>
            <person name="Pagani I."/>
            <person name="Huntmann M."/>
            <person name="Wei C.L."/>
            <person name="Davenport K.W."/>
            <person name="Daligault H."/>
            <person name="Chain P.S."/>
            <person name="Chen A."/>
            <person name="Mavromatis K."/>
            <person name="Markowitz V."/>
            <person name="Szeto E."/>
            <person name="Mikhailova N."/>
            <person name="Pati A."/>
            <person name="Wagner M."/>
            <person name="Woyke T."/>
            <person name="Ollivier B."/>
            <person name="Klenk H.P."/>
            <person name="Spring S."/>
            <person name="Loy A."/>
        </authorList>
    </citation>
    <scope>NUCLEOTIDE SEQUENCE [LARGE SCALE GENOMIC DNA]</scope>
    <source>
        <strain evidence="2">ATCC 19365 / DSM 765 / NCIMB 8382 / VKM B-1628</strain>
    </source>
</reference>
<evidence type="ECO:0000313" key="2">
    <source>
        <dbReference type="Proteomes" id="UP000006346"/>
    </source>
</evidence>
<dbReference type="RefSeq" id="WP_014182725.1">
    <property type="nucleotide sequence ID" value="NC_016584.1"/>
</dbReference>
<proteinExistence type="predicted"/>
<dbReference type="Proteomes" id="UP000006346">
    <property type="component" value="Chromosome"/>
</dbReference>
<dbReference type="OrthoDB" id="1797193at2"/>
<dbReference type="KEGG" id="dor:Desor_0176"/>
<reference evidence="2" key="1">
    <citation type="submission" date="2011-11" db="EMBL/GenBank/DDBJ databases">
        <title>Complete sequence of Desulfosporosinus orientis DSM 765.</title>
        <authorList>
            <person name="Lucas S."/>
            <person name="Han J."/>
            <person name="Lapidus A."/>
            <person name="Cheng J.-F."/>
            <person name="Goodwin L."/>
            <person name="Pitluck S."/>
            <person name="Peters L."/>
            <person name="Ovchinnikova G."/>
            <person name="Teshima H."/>
            <person name="Detter J.C."/>
            <person name="Han C."/>
            <person name="Tapia R."/>
            <person name="Land M."/>
            <person name="Hauser L."/>
            <person name="Kyrpides N."/>
            <person name="Ivanova N."/>
            <person name="Pagani I."/>
            <person name="Pester M."/>
            <person name="Spring S."/>
            <person name="Ollivier B."/>
            <person name="Rattei T."/>
            <person name="Klenk H.-P."/>
            <person name="Wagner M."/>
            <person name="Loy A."/>
            <person name="Woyke T."/>
        </authorList>
    </citation>
    <scope>NUCLEOTIDE SEQUENCE [LARGE SCALE GENOMIC DNA]</scope>
    <source>
        <strain evidence="2">ATCC 19365 / DSM 765 / NCIMB 8382 / VKM B-1628</strain>
    </source>
</reference>
<sequence length="179" mass="19416">MFKIKDRIMLGAISGVISGTTARILNKINYEIGLTDIRYNPMAAVLFLPKKKIKSLQGTLLGATVNNIGEAVAGIGITYFLSSTGKDYKAFKGMGVGAFSWIMVDGLVGSQKLKIKSSKPFAPTIRLLEHLFAGALCSTLITKLGDESLFPPKTIKPIERIPLVHTGMNYAINPERNES</sequence>
<dbReference type="eggNOG" id="ENOG5033YCB">
    <property type="taxonomic scope" value="Bacteria"/>
</dbReference>
<evidence type="ECO:0000313" key="1">
    <source>
        <dbReference type="EMBL" id="AET65896.1"/>
    </source>
</evidence>
<name>G7W7H7_DESOD</name>
<keyword evidence="2" id="KW-1185">Reference proteome</keyword>
<dbReference type="AlphaFoldDB" id="G7W7H7"/>
<gene>
    <name evidence="1" type="ordered locus">Desor_0176</name>
</gene>
<dbReference type="HOGENOM" id="CLU_122311_1_0_9"/>
<dbReference type="EMBL" id="CP003108">
    <property type="protein sequence ID" value="AET65896.1"/>
    <property type="molecule type" value="Genomic_DNA"/>
</dbReference>
<dbReference type="PATRIC" id="fig|768706.3.peg.137"/>